<dbReference type="AlphaFoldDB" id="W9PQ49"/>
<accession>W9PQ49</accession>
<dbReference type="HOGENOM" id="CLU_3242216_0_0_1"/>
<evidence type="ECO:0000313" key="1">
    <source>
        <dbReference type="EMBL" id="EXA41855.1"/>
    </source>
</evidence>
<organism evidence="1">
    <name type="scientific">Fusarium oxysporum f. sp. pisi HDV247</name>
    <dbReference type="NCBI Taxonomy" id="1080344"/>
    <lineage>
        <taxon>Eukaryota</taxon>
        <taxon>Fungi</taxon>
        <taxon>Dikarya</taxon>
        <taxon>Ascomycota</taxon>
        <taxon>Pezizomycotina</taxon>
        <taxon>Sordariomycetes</taxon>
        <taxon>Hypocreomycetidae</taxon>
        <taxon>Hypocreales</taxon>
        <taxon>Nectriaceae</taxon>
        <taxon>Fusarium</taxon>
        <taxon>Fusarium oxysporum species complex</taxon>
    </lineage>
</organism>
<reference evidence="1" key="2">
    <citation type="submission" date="2012-05" db="EMBL/GenBank/DDBJ databases">
        <title>Annotation of the Genome Sequence of Fusarium oxysporum HDV247.</title>
        <authorList>
            <consortium name="The Broad Institute Genomics Platform"/>
            <person name="Ma L.-J."/>
            <person name="Corby-Kistler H."/>
            <person name="Broz K."/>
            <person name="Gale L.R."/>
            <person name="Jonkers W."/>
            <person name="O'Donnell K."/>
            <person name="Ploetz R."/>
            <person name="Steinberg C."/>
            <person name="Schwartz D.C."/>
            <person name="VanEtten H."/>
            <person name="Zhou S."/>
            <person name="Young S.K."/>
            <person name="Zeng Q."/>
            <person name="Gargeya S."/>
            <person name="Fitzgerald M."/>
            <person name="Abouelleil A."/>
            <person name="Alvarado L."/>
            <person name="Chapman S.B."/>
            <person name="Gainer-Dewar J."/>
            <person name="Goldberg J."/>
            <person name="Griggs A."/>
            <person name="Gujja S."/>
            <person name="Hansen M."/>
            <person name="Howarth C."/>
            <person name="Imamovic A."/>
            <person name="Ireland A."/>
            <person name="Larimer J."/>
            <person name="McCowan C."/>
            <person name="Murphy C."/>
            <person name="Pearson M."/>
            <person name="Poon T.W."/>
            <person name="Priest M."/>
            <person name="Roberts A."/>
            <person name="Saif S."/>
            <person name="Shea T."/>
            <person name="Sykes S."/>
            <person name="Wortman J."/>
            <person name="Nusbaum C."/>
            <person name="Birren B."/>
        </authorList>
    </citation>
    <scope>NUCLEOTIDE SEQUENCE</scope>
    <source>
        <strain evidence="1">HDV247</strain>
    </source>
</reference>
<protein>
    <submittedName>
        <fullName evidence="1">Uncharacterized protein</fullName>
    </submittedName>
</protein>
<name>W9PQ49_FUSOX</name>
<sequence length="43" mass="5028">MDIMKGIPEGDPRRSFERDFMLSPEEQRGFDDVTIFTVHEGKL</sequence>
<reference evidence="1" key="1">
    <citation type="submission" date="2011-10" db="EMBL/GenBank/DDBJ databases">
        <title>The Genome Sequence of Fusarium oxysporum HDV247.</title>
        <authorList>
            <consortium name="The Broad Institute Genome Sequencing Platform"/>
            <person name="Ma L.-J."/>
            <person name="Gale L.R."/>
            <person name="Schwartz D.C."/>
            <person name="Zhou S."/>
            <person name="Corby-Kistler H."/>
            <person name="Young S.K."/>
            <person name="Zeng Q."/>
            <person name="Gargeya S."/>
            <person name="Fitzgerald M."/>
            <person name="Haas B."/>
            <person name="Abouelleil A."/>
            <person name="Alvarado L."/>
            <person name="Arachchi H.M."/>
            <person name="Berlin A."/>
            <person name="Brown A."/>
            <person name="Chapman S.B."/>
            <person name="Chen Z."/>
            <person name="Dunbar C."/>
            <person name="Freedman E."/>
            <person name="Gearin G."/>
            <person name="Goldberg J."/>
            <person name="Griggs A."/>
            <person name="Gujja S."/>
            <person name="Heiman D."/>
            <person name="Howarth C."/>
            <person name="Larson L."/>
            <person name="Lui A."/>
            <person name="MacDonald P.J.P."/>
            <person name="Montmayeur A."/>
            <person name="Murphy C."/>
            <person name="Neiman D."/>
            <person name="Pearson M."/>
            <person name="Priest M."/>
            <person name="Roberts A."/>
            <person name="Saif S."/>
            <person name="Shea T."/>
            <person name="Shenoy N."/>
            <person name="Sisk P."/>
            <person name="Stolte C."/>
            <person name="Sykes S."/>
            <person name="Wortman J."/>
            <person name="Nusbaum C."/>
            <person name="Birren B."/>
        </authorList>
    </citation>
    <scope>NUCLEOTIDE SEQUENCE [LARGE SCALE GENOMIC DNA]</scope>
    <source>
        <strain evidence="1">HDV247</strain>
    </source>
</reference>
<dbReference type="Proteomes" id="UP000030751">
    <property type="component" value="Unassembled WGS sequence"/>
</dbReference>
<gene>
    <name evidence="1" type="ORF">FOVG_07291</name>
</gene>
<dbReference type="EMBL" id="JH650972">
    <property type="protein sequence ID" value="EXA41855.1"/>
    <property type="molecule type" value="Genomic_DNA"/>
</dbReference>
<proteinExistence type="predicted"/>